<evidence type="ECO:0000256" key="1">
    <source>
        <dbReference type="SAM" id="MobiDB-lite"/>
    </source>
</evidence>
<dbReference type="Proteomes" id="UP000053899">
    <property type="component" value="Unassembled WGS sequence"/>
</dbReference>
<name>I4Z4Z4_9BURK</name>
<feature type="region of interest" description="Disordered" evidence="1">
    <location>
        <begin position="1"/>
        <end position="31"/>
    </location>
</feature>
<accession>I4Z4Z4</accession>
<protein>
    <submittedName>
        <fullName evidence="2">Uncharacterized protein</fullName>
    </submittedName>
</protein>
<organism evidence="2 3">
    <name type="scientific">Leptothrix ochracea L12</name>
    <dbReference type="NCBI Taxonomy" id="735332"/>
    <lineage>
        <taxon>Bacteria</taxon>
        <taxon>Pseudomonadati</taxon>
        <taxon>Pseudomonadota</taxon>
        <taxon>Betaproteobacteria</taxon>
        <taxon>Burkholderiales</taxon>
        <taxon>Sphaerotilaceae</taxon>
        <taxon>Leptothrix</taxon>
    </lineage>
</organism>
<dbReference type="HOGENOM" id="CLU_3397209_0_0_4"/>
<dbReference type="AlphaFoldDB" id="I4Z4Z4"/>
<evidence type="ECO:0000313" key="2">
    <source>
        <dbReference type="EMBL" id="EIM31286.1"/>
    </source>
</evidence>
<sequence length="31" mass="3320">MTQAFTENAEDTRAHGLGSPDQQGDGSKEIE</sequence>
<keyword evidence="3" id="KW-1185">Reference proteome</keyword>
<proteinExistence type="predicted"/>
<evidence type="ECO:0000313" key="3">
    <source>
        <dbReference type="Proteomes" id="UP000053899"/>
    </source>
</evidence>
<dbReference type="EMBL" id="JH660696">
    <property type="protein sequence ID" value="EIM31286.1"/>
    <property type="molecule type" value="Genomic_DNA"/>
</dbReference>
<reference evidence="2 3" key="1">
    <citation type="submission" date="2012-04" db="EMBL/GenBank/DDBJ databases">
        <title>Improved High-Quality Draft sequence of Leptothrix ochracea L12.</title>
        <authorList>
            <consortium name="US DOE Joint Genome Institute"/>
            <person name="Lucas S."/>
            <person name="Han J."/>
            <person name="Lapidus A."/>
            <person name="Cheng J.-F."/>
            <person name="Goodwin L."/>
            <person name="Pitluck S."/>
            <person name="Peters L."/>
            <person name="Zeytun A."/>
            <person name="Detter J.C."/>
            <person name="Han C."/>
            <person name="Tapia R."/>
            <person name="Land M."/>
            <person name="Hauser L."/>
            <person name="Kyrpides N."/>
            <person name="Ivanova N."/>
            <person name="Pagani I."/>
            <person name="Stepanauskas R."/>
            <person name="Masland D."/>
            <person name="Poulton N."/>
            <person name="Emerson D."/>
            <person name="Fleming E."/>
            <person name="Woyke T."/>
        </authorList>
    </citation>
    <scope>NUCLEOTIDE SEQUENCE [LARGE SCALE GENOMIC DNA]</scope>
    <source>
        <strain evidence="2 3">L12</strain>
    </source>
</reference>
<gene>
    <name evidence="2" type="ORF">LepocDRAFT_00000130</name>
</gene>